<sequence length="178" mass="18276">MRHSPGPTRRELFKLVGLAAGIAVVGGSVAGCGELDSEQQNVLVDSWRMSRSDIALAESAREQFGPESAEYGALDRVIEARTVHRDALVEALKAAGEELPQEYSEGEGEGEDTAAPAPESGEPATLDQVVEALTASSRTAREAAAILEGYPSALAGSVGAACSALAQVSLGVALGLTQ</sequence>
<protein>
    <recommendedName>
        <fullName evidence="4">DUF4439 domain-containing protein</fullName>
    </recommendedName>
</protein>
<evidence type="ECO:0000313" key="3">
    <source>
        <dbReference type="Proteomes" id="UP000186104"/>
    </source>
</evidence>
<name>A0A173LMV1_9ACTN</name>
<evidence type="ECO:0000256" key="1">
    <source>
        <dbReference type="SAM" id="MobiDB-lite"/>
    </source>
</evidence>
<dbReference type="RefSeq" id="WP_067471727.1">
    <property type="nucleotide sequence ID" value="NZ_CP015961.1"/>
</dbReference>
<proteinExistence type="predicted"/>
<dbReference type="PROSITE" id="PS51257">
    <property type="entry name" value="PROKAR_LIPOPROTEIN"/>
    <property type="match status" value="1"/>
</dbReference>
<dbReference type="AlphaFoldDB" id="A0A173LMV1"/>
<dbReference type="Proteomes" id="UP000186104">
    <property type="component" value="Chromosome"/>
</dbReference>
<dbReference type="EMBL" id="CP015961">
    <property type="protein sequence ID" value="ANI92597.1"/>
    <property type="molecule type" value="Genomic_DNA"/>
</dbReference>
<feature type="region of interest" description="Disordered" evidence="1">
    <location>
        <begin position="97"/>
        <end position="124"/>
    </location>
</feature>
<accession>A0A173LMV1</accession>
<reference evidence="2 3" key="1">
    <citation type="submission" date="2016-06" db="EMBL/GenBank/DDBJ databases">
        <title>Complete genome sequence of a saline-alkali tolerant type strain Dietzia timorensis ID05-A0528T.</title>
        <authorList>
            <person name="Wu X."/>
        </authorList>
    </citation>
    <scope>NUCLEOTIDE SEQUENCE [LARGE SCALE GENOMIC DNA]</scope>
    <source>
        <strain evidence="2 3">ID05-A0528</strain>
    </source>
</reference>
<dbReference type="KEGG" id="dtm:BJL86_1826"/>
<keyword evidence="3" id="KW-1185">Reference proteome</keyword>
<organism evidence="2 3">
    <name type="scientific">Dietzia timorensis</name>
    <dbReference type="NCBI Taxonomy" id="499555"/>
    <lineage>
        <taxon>Bacteria</taxon>
        <taxon>Bacillati</taxon>
        <taxon>Actinomycetota</taxon>
        <taxon>Actinomycetes</taxon>
        <taxon>Mycobacteriales</taxon>
        <taxon>Dietziaceae</taxon>
        <taxon>Dietzia</taxon>
    </lineage>
</organism>
<evidence type="ECO:0008006" key="4">
    <source>
        <dbReference type="Google" id="ProtNLM"/>
    </source>
</evidence>
<gene>
    <name evidence="2" type="ORF">BJL86_1826</name>
</gene>
<evidence type="ECO:0000313" key="2">
    <source>
        <dbReference type="EMBL" id="ANI92597.1"/>
    </source>
</evidence>
<dbReference type="STRING" id="499555.BJL86_1826"/>